<comment type="caution">
    <text evidence="3">The sequence shown here is derived from an EMBL/GenBank/DDBJ whole genome shotgun (WGS) entry which is preliminary data.</text>
</comment>
<feature type="compositionally biased region" description="Basic and acidic residues" evidence="2">
    <location>
        <begin position="183"/>
        <end position="197"/>
    </location>
</feature>
<dbReference type="OrthoDB" id="44529at2759"/>
<evidence type="ECO:0008006" key="5">
    <source>
        <dbReference type="Google" id="ProtNLM"/>
    </source>
</evidence>
<dbReference type="Pfam" id="PF01969">
    <property type="entry name" value="Ni_insertion"/>
    <property type="match status" value="1"/>
</dbReference>
<evidence type="ECO:0000313" key="3">
    <source>
        <dbReference type="EMBL" id="GAX25068.1"/>
    </source>
</evidence>
<accession>A0A1Z5KGG9</accession>
<dbReference type="PANTHER" id="PTHR36566">
    <property type="entry name" value="NICKEL INSERTION PROTEIN-RELATED"/>
    <property type="match status" value="1"/>
</dbReference>
<evidence type="ECO:0000313" key="4">
    <source>
        <dbReference type="Proteomes" id="UP000198406"/>
    </source>
</evidence>
<dbReference type="PANTHER" id="PTHR36566:SF1">
    <property type="entry name" value="PYRIDINIUM-3,5-BISTHIOCARBOXYLIC ACID MONONUCLEOTIDE NICKEL INSERTION PROTEIN"/>
    <property type="match status" value="1"/>
</dbReference>
<organism evidence="3 4">
    <name type="scientific">Fistulifera solaris</name>
    <name type="common">Oleaginous diatom</name>
    <dbReference type="NCBI Taxonomy" id="1519565"/>
    <lineage>
        <taxon>Eukaryota</taxon>
        <taxon>Sar</taxon>
        <taxon>Stramenopiles</taxon>
        <taxon>Ochrophyta</taxon>
        <taxon>Bacillariophyta</taxon>
        <taxon>Bacillariophyceae</taxon>
        <taxon>Bacillariophycidae</taxon>
        <taxon>Naviculales</taxon>
        <taxon>Naviculaceae</taxon>
        <taxon>Fistulifera</taxon>
    </lineage>
</organism>
<keyword evidence="4" id="KW-1185">Reference proteome</keyword>
<evidence type="ECO:0000256" key="2">
    <source>
        <dbReference type="SAM" id="MobiDB-lite"/>
    </source>
</evidence>
<dbReference type="EMBL" id="BDSP01000219">
    <property type="protein sequence ID" value="GAX25068.1"/>
    <property type="molecule type" value="Genomic_DNA"/>
</dbReference>
<evidence type="ECO:0000256" key="1">
    <source>
        <dbReference type="ARBA" id="ARBA00022596"/>
    </source>
</evidence>
<feature type="region of interest" description="Disordered" evidence="2">
    <location>
        <begin position="136"/>
        <end position="205"/>
    </location>
</feature>
<keyword evidence="1" id="KW-0533">Nickel</keyword>
<gene>
    <name evidence="3" type="ORF">FisN_10Lh264</name>
</gene>
<dbReference type="InterPro" id="IPR002822">
    <property type="entry name" value="Ni_insertion"/>
</dbReference>
<feature type="compositionally biased region" description="Basic and acidic residues" evidence="2">
    <location>
        <begin position="150"/>
        <end position="164"/>
    </location>
</feature>
<sequence>MSDEAEKRSLESEASIPIKKRARLTHSTSSQRHAHFDCFSGAAGDMLLASCLDASEDPGHLAERVVHAIKLGLPELAEEFHLSYEKAWRGAGSIYAMTVKIESVYKHQAVPVPSKNFANDREACISDAVVGIDDEITHNHSHSPGHSHRHSQDHPHDHSLEHNHGHSHGHSHVNDTSLIQSEALDKGVSRSEHDHHQSLQTTGPLRNLPEIRRMLENAPEEHIPLWVKNTAIEAFVELAKAEASVHGASGIDTVHFHEVGAVDSIVDTVGTLLALHFLGAKTFSMSPLPMGEGAVRTAHGILPVPAPATLHLMVGMRTAPGPPGVTGELVTPTAAAILRVLTNNTTGVATDRPPRFTLRRIGLGAGTKDFRGHPNIMRLFLGDDVLS</sequence>
<dbReference type="AlphaFoldDB" id="A0A1Z5KGG9"/>
<protein>
    <recommendedName>
        <fullName evidence="5">LarC family nickel insertion protein</fullName>
    </recommendedName>
</protein>
<proteinExistence type="predicted"/>
<name>A0A1Z5KGG9_FISSO</name>
<reference evidence="3 4" key="1">
    <citation type="journal article" date="2015" name="Plant Cell">
        <title>Oil accumulation by the oleaginous diatom Fistulifera solaris as revealed by the genome and transcriptome.</title>
        <authorList>
            <person name="Tanaka T."/>
            <person name="Maeda Y."/>
            <person name="Veluchamy A."/>
            <person name="Tanaka M."/>
            <person name="Abida H."/>
            <person name="Marechal E."/>
            <person name="Bowler C."/>
            <person name="Muto M."/>
            <person name="Sunaga Y."/>
            <person name="Tanaka M."/>
            <person name="Yoshino T."/>
            <person name="Taniguchi T."/>
            <person name="Fukuda Y."/>
            <person name="Nemoto M."/>
            <person name="Matsumoto M."/>
            <person name="Wong P.S."/>
            <person name="Aburatani S."/>
            <person name="Fujibuchi W."/>
        </authorList>
    </citation>
    <scope>NUCLEOTIDE SEQUENCE [LARGE SCALE GENOMIC DNA]</scope>
    <source>
        <strain evidence="3 4">JPCC DA0580</strain>
    </source>
</reference>
<dbReference type="InParanoid" id="A0A1Z5KGG9"/>
<dbReference type="Proteomes" id="UP000198406">
    <property type="component" value="Unassembled WGS sequence"/>
</dbReference>
<feature type="compositionally biased region" description="Basic residues" evidence="2">
    <location>
        <begin position="139"/>
        <end position="149"/>
    </location>
</feature>